<dbReference type="Pfam" id="PF21309">
    <property type="entry name" value="C5_CUB"/>
    <property type="match status" value="1"/>
</dbReference>
<evidence type="ECO:0000256" key="1">
    <source>
        <dbReference type="ARBA" id="ARBA00004613"/>
    </source>
</evidence>
<dbReference type="Proteomes" id="UP000261540">
    <property type="component" value="Unplaced"/>
</dbReference>
<evidence type="ECO:0000259" key="5">
    <source>
        <dbReference type="PROSITE" id="PS01178"/>
    </source>
</evidence>
<dbReference type="InterPro" id="IPR009048">
    <property type="entry name" value="A-macroglobulin_rcpt-bd"/>
</dbReference>
<dbReference type="InterPro" id="IPR001599">
    <property type="entry name" value="Macroglobln_a2"/>
</dbReference>
<dbReference type="Gene3D" id="2.40.50.120">
    <property type="match status" value="1"/>
</dbReference>
<dbReference type="PANTHER" id="PTHR11412">
    <property type="entry name" value="MACROGLOBULIN / COMPLEMENT"/>
    <property type="match status" value="1"/>
</dbReference>
<evidence type="ECO:0000256" key="3">
    <source>
        <dbReference type="ARBA" id="ARBA00023157"/>
    </source>
</evidence>
<dbReference type="SUPFAM" id="SSF47686">
    <property type="entry name" value="Anaphylotoxins (complement system)"/>
    <property type="match status" value="1"/>
</dbReference>
<dbReference type="Pfam" id="PF01821">
    <property type="entry name" value="ANATO"/>
    <property type="match status" value="1"/>
</dbReference>
<dbReference type="InterPro" id="IPR036595">
    <property type="entry name" value="A-macroglobulin_rcpt-bd_sf"/>
</dbReference>
<dbReference type="GO" id="GO:0005615">
    <property type="term" value="C:extracellular space"/>
    <property type="evidence" value="ECO:0007669"/>
    <property type="project" value="InterPro"/>
</dbReference>
<dbReference type="Ensembl" id="ENSPKIT00000004172.1">
    <property type="protein sequence ID" value="ENSPKIP00000023486.1"/>
    <property type="gene ID" value="ENSPKIG00000007014.1"/>
</dbReference>
<evidence type="ECO:0000256" key="4">
    <source>
        <dbReference type="SAM" id="MobiDB-lite"/>
    </source>
</evidence>
<dbReference type="Gene3D" id="2.60.40.10">
    <property type="entry name" value="Immunoglobulins"/>
    <property type="match status" value="2"/>
</dbReference>
<evidence type="ECO:0000256" key="2">
    <source>
        <dbReference type="ARBA" id="ARBA00022525"/>
    </source>
</evidence>
<dbReference type="InterPro" id="IPR000020">
    <property type="entry name" value="Anaphylatoxin/fibulin"/>
</dbReference>
<keyword evidence="8" id="KW-1185">Reference proteome</keyword>
<feature type="domain" description="NTR" evidence="6">
    <location>
        <begin position="1421"/>
        <end position="1567"/>
    </location>
</feature>
<dbReference type="Gene3D" id="1.20.91.20">
    <property type="entry name" value="Anaphylotoxins (complement system)"/>
    <property type="match status" value="1"/>
</dbReference>
<dbReference type="Pfam" id="PF17789">
    <property type="entry name" value="MG4"/>
    <property type="match status" value="1"/>
</dbReference>
<dbReference type="InterPro" id="IPR040839">
    <property type="entry name" value="MG4"/>
</dbReference>
<dbReference type="SMART" id="SM01361">
    <property type="entry name" value="A2M_recep"/>
    <property type="match status" value="1"/>
</dbReference>
<evidence type="ECO:0000313" key="8">
    <source>
        <dbReference type="Proteomes" id="UP000261540"/>
    </source>
</evidence>
<dbReference type="PANTHER" id="PTHR11412:SF83">
    <property type="entry name" value="COMPLEMENT C5"/>
    <property type="match status" value="1"/>
</dbReference>
<dbReference type="GO" id="GO:0004866">
    <property type="term" value="F:endopeptidase inhibitor activity"/>
    <property type="evidence" value="ECO:0007669"/>
    <property type="project" value="InterPro"/>
</dbReference>
<dbReference type="InterPro" id="IPR011626">
    <property type="entry name" value="Alpha-macroglobulin_TED"/>
</dbReference>
<dbReference type="InterPro" id="IPR041425">
    <property type="entry name" value="C3/4/5_MG1"/>
</dbReference>
<dbReference type="InterPro" id="IPR008993">
    <property type="entry name" value="TIMP-like_OB-fold"/>
</dbReference>
<dbReference type="Pfam" id="PF17790">
    <property type="entry name" value="MG1"/>
    <property type="match status" value="1"/>
</dbReference>
<feature type="compositionally biased region" description="Basic and acidic residues" evidence="4">
    <location>
        <begin position="344"/>
        <end position="363"/>
    </location>
</feature>
<dbReference type="InterPro" id="IPR008930">
    <property type="entry name" value="Terpenoid_cyclase/PrenylTrfase"/>
</dbReference>
<dbReference type="Gene3D" id="2.60.120.1540">
    <property type="match status" value="1"/>
</dbReference>
<keyword evidence="2" id="KW-0964">Secreted</keyword>
<dbReference type="Pfam" id="PF07678">
    <property type="entry name" value="TED_complement"/>
    <property type="match status" value="1"/>
</dbReference>
<keyword evidence="3" id="KW-1015">Disulfide bond</keyword>
<evidence type="ECO:0000259" key="6">
    <source>
        <dbReference type="PROSITE" id="PS50189"/>
    </source>
</evidence>
<evidence type="ECO:0000313" key="7">
    <source>
        <dbReference type="Ensembl" id="ENSPKIP00000023486.1"/>
    </source>
</evidence>
<dbReference type="SMART" id="SM01359">
    <property type="entry name" value="A2M_N_2"/>
    <property type="match status" value="1"/>
</dbReference>
<dbReference type="Gene3D" id="1.50.10.20">
    <property type="match status" value="1"/>
</dbReference>
<dbReference type="InterPro" id="IPR018081">
    <property type="entry name" value="Anaphylatoxin_comp_syst"/>
</dbReference>
<dbReference type="SUPFAM" id="SSF49410">
    <property type="entry name" value="Alpha-macroglobulin receptor domain"/>
    <property type="match status" value="1"/>
</dbReference>
<dbReference type="Gene3D" id="2.20.130.20">
    <property type="match status" value="2"/>
</dbReference>
<reference evidence="7" key="1">
    <citation type="submission" date="2025-08" db="UniProtKB">
        <authorList>
            <consortium name="Ensembl"/>
        </authorList>
    </citation>
    <scope>IDENTIFICATION</scope>
</reference>
<reference evidence="7" key="2">
    <citation type="submission" date="2025-09" db="UniProtKB">
        <authorList>
            <consortium name="Ensembl"/>
        </authorList>
    </citation>
    <scope>IDENTIFICATION</scope>
</reference>
<dbReference type="STRING" id="1676925.ENSPKIP00000023486"/>
<dbReference type="InterPro" id="IPR018933">
    <property type="entry name" value="Netrin_module_non-TIMP"/>
</dbReference>
<feature type="domain" description="Anaphylatoxin-like" evidence="5">
    <location>
        <begin position="615"/>
        <end position="653"/>
    </location>
</feature>
<dbReference type="Gene3D" id="2.60.40.1930">
    <property type="match status" value="3"/>
</dbReference>
<dbReference type="InterPro" id="IPR041555">
    <property type="entry name" value="MG3"/>
</dbReference>
<dbReference type="Pfam" id="PF01759">
    <property type="entry name" value="NTR"/>
    <property type="match status" value="1"/>
</dbReference>
<dbReference type="InterPro" id="IPR013783">
    <property type="entry name" value="Ig-like_fold"/>
</dbReference>
<dbReference type="SUPFAM" id="SSF48239">
    <property type="entry name" value="Terpenoid cyclases/Protein prenyltransferases"/>
    <property type="match status" value="1"/>
</dbReference>
<dbReference type="CDD" id="cd00017">
    <property type="entry name" value="ANATO"/>
    <property type="match status" value="1"/>
</dbReference>
<dbReference type="SUPFAM" id="SSF50242">
    <property type="entry name" value="TIMP-like"/>
    <property type="match status" value="1"/>
</dbReference>
<dbReference type="SMART" id="SM00643">
    <property type="entry name" value="C345C"/>
    <property type="match status" value="1"/>
</dbReference>
<protein>
    <submittedName>
        <fullName evidence="7">Complement component 5</fullName>
    </submittedName>
</protein>
<dbReference type="SMART" id="SM01360">
    <property type="entry name" value="A2M"/>
    <property type="match status" value="1"/>
</dbReference>
<dbReference type="PROSITE" id="PS01178">
    <property type="entry name" value="ANAPHYLATOXIN_2"/>
    <property type="match status" value="1"/>
</dbReference>
<dbReference type="GeneTree" id="ENSGT00940000155670"/>
<comment type="subcellular location">
    <subcellularLocation>
        <location evidence="1">Secreted</location>
    </subcellularLocation>
</comment>
<dbReference type="Pfam" id="PF07703">
    <property type="entry name" value="A2M_BRD"/>
    <property type="match status" value="1"/>
</dbReference>
<name>A0A3B3S0A7_9TELE</name>
<accession>A0A3B3S0A7</accession>
<dbReference type="PROSITE" id="PS50189">
    <property type="entry name" value="NTR"/>
    <property type="match status" value="1"/>
</dbReference>
<feature type="region of interest" description="Disordered" evidence="4">
    <location>
        <begin position="344"/>
        <end position="364"/>
    </location>
</feature>
<dbReference type="Pfam" id="PF17791">
    <property type="entry name" value="MG3"/>
    <property type="match status" value="1"/>
</dbReference>
<organism evidence="7 8">
    <name type="scientific">Paramormyrops kingsleyae</name>
    <dbReference type="NCBI Taxonomy" id="1676925"/>
    <lineage>
        <taxon>Eukaryota</taxon>
        <taxon>Metazoa</taxon>
        <taxon>Chordata</taxon>
        <taxon>Craniata</taxon>
        <taxon>Vertebrata</taxon>
        <taxon>Euteleostomi</taxon>
        <taxon>Actinopterygii</taxon>
        <taxon>Neopterygii</taxon>
        <taxon>Teleostei</taxon>
        <taxon>Osteoglossocephala</taxon>
        <taxon>Osteoglossomorpha</taxon>
        <taxon>Osteoglossiformes</taxon>
        <taxon>Mormyridae</taxon>
        <taxon>Paramormyrops</taxon>
    </lineage>
</organism>
<dbReference type="InterPro" id="IPR011625">
    <property type="entry name" value="A2M_N_BRD"/>
</dbReference>
<sequence>NYGLHLLCAAFLCSTCKMISWLLRYLITAPKILRLDATERVVVQLFGYEESVTFTVSLKSYPDKRETYSTQSVTLTAENRHQDAVTLRLLPESFPKEARHVFLEAHSRDFTKDEKLGVTRENGFMFIQTDKPLYNPEQTVDIVQMRDVSGILSMPAPFKIPLKPKFGVWRIEATYTDDFSTRASAEFEVKEYVLPSISVLIQPELNYISAANFESFKLTVTARYNHGSPVSAANVFLRYGYIDGPNTILLPFTFRALLNSILNSAQPCLLLVCFSLGGISQEAELASVKFLQSPFTLSLIATPPFIKPGLPYFLKVLVTDPLGKPVGGVAVKVRVLMTKNDGEEGLLKNSGRQEGHGQTRNKDGTTNFVYNIPSDCKSAVFTLETADQNLPPNNQAVLRHETVAYHSINKRYLYIDWASHYQELTVGDWASINIYFQHYSNIPLESFSYQVISKGKIVKFDTVPRHTGTTFQPINFKVMSDMVPSARLLVYYIMTGETTAELVADSVWMGVKDKCINDLQVKLSAPLREYSPQDNLDLQVEARFNSLVALSSVDTAVYNLRAPSKDPLATVRFSSSCPTHCRSFKRGPGEVRGYLFTCSFSLLPVKSYKEEKRKCCMLGMTSSPFLDTCKSRADRLRNKYNEQTCKEIFIDCCEFRIKLQRTQANDQILALLCNVFLRSGLITLNRKLPDSLTTWEMRAVGMFSDGICVSDPLRVQVTQQVSLDVPLPYSMVRGEHLELLGSVYNQLSKDSWYCVTLAAPKEICLVHGVPVGQDGAQRTPCNKKDLKSTSVSRVSFTLMALEAGSHSLKFTLQSPLGSETVIKTLRVVPEGIKTELNIAGTLDPQAVYGTLRKRLEFKNSAPAKLVPKSNVERVLTISGELFGEVLAFVNDPNGLHQLTGLPRGSAEAEIMSILPVYYVFQFLEQTDRWELLGHDKAKSRMELKQKLREGVTSLMSFKKKNENGYSMWKDREASTWLVNKHVAVDEKSFCNSVFWLTSTCQNRDGSFKELSDYKPVKLMGAGAMVQEQTAFITSFAIIGIKTAMTVPACNLMEFKNALGYAATYLSDNFQSLKSLYVRAVTAYALALVDQGSMPARELYERLQNYAQVKGNPPLIRFWQEEKEPLNPSTPNRISTQSVETTVYVLLTAMLYGDKEYAAPILRWLTQDQRYGGGLHSTQDTILTLEALKEYSQLVQHSKLEMEIRASYRNKGDLDILRLSENHHVSRSIQVEQTDDVILTTGSSTGVSVANLKTVYYSMAESNDNCHFDLTIEIQPAVQDSTDIMFLLPRLIACAKYKPLENEVFMESAHTIMEIHLPTGIQPLQEDLDMMQNSLDSLVSHYEMKGDQVILQLDSIPSAAFLCVGFRIQELFRTGMTSSSLFKVYEYRDPGTHCSKLYYPHVERRFLRLCDGDECQCMAAECSNFKGSMDLTITAQMRLDAACEDKIKYAFKVKIESSSEEGDFVNYVAKIEDIFKKGKLTLCTNSEVTFVKKATCTDVNLQEGNYYLIMGAEGMERLNRTTCYRYKFPLDSQAWVERWPSSDCEDISCSSFLNTLEDFSETFLIMGCP</sequence>
<dbReference type="Pfam" id="PF00207">
    <property type="entry name" value="A2M"/>
    <property type="match status" value="1"/>
</dbReference>
<dbReference type="InterPro" id="IPR001134">
    <property type="entry name" value="Netrin_domain"/>
</dbReference>
<dbReference type="InterPro" id="IPR048843">
    <property type="entry name" value="C5_CUB"/>
</dbReference>
<dbReference type="Pfam" id="PF07677">
    <property type="entry name" value="A2M_recep"/>
    <property type="match status" value="1"/>
</dbReference>
<dbReference type="Gene3D" id="2.60.40.1940">
    <property type="match status" value="1"/>
</dbReference>
<proteinExistence type="predicted"/>
<dbReference type="Gene3D" id="2.60.40.690">
    <property type="entry name" value="Alpha-macroglobulin, receptor-binding domain"/>
    <property type="match status" value="1"/>
</dbReference>
<dbReference type="InterPro" id="IPR050473">
    <property type="entry name" value="A2M/Complement_sys"/>
</dbReference>